<organism evidence="3">
    <name type="scientific">Grosmannia clavigera (strain kw1407 / UAMH 11150)</name>
    <name type="common">Blue stain fungus</name>
    <name type="synonym">Graphiocladiella clavigera</name>
    <dbReference type="NCBI Taxonomy" id="655863"/>
    <lineage>
        <taxon>Eukaryota</taxon>
        <taxon>Fungi</taxon>
        <taxon>Dikarya</taxon>
        <taxon>Ascomycota</taxon>
        <taxon>Pezizomycotina</taxon>
        <taxon>Sordariomycetes</taxon>
        <taxon>Sordariomycetidae</taxon>
        <taxon>Ophiostomatales</taxon>
        <taxon>Ophiostomataceae</taxon>
        <taxon>Leptographium</taxon>
    </lineage>
</organism>
<evidence type="ECO:0000259" key="1">
    <source>
        <dbReference type="Pfam" id="PF10441"/>
    </source>
</evidence>
<protein>
    <recommendedName>
        <fullName evidence="1">Nucleolar 27S pre-rRNA processing Urb2/Npa2 C-terminal domain-containing protein</fullName>
    </recommendedName>
</protein>
<dbReference type="PANTHER" id="PTHR15682">
    <property type="entry name" value="UNHEALTHY RIBOSOME BIOGENESIS PROTEIN 2 HOMOLOG"/>
    <property type="match status" value="1"/>
</dbReference>
<evidence type="ECO:0000313" key="3">
    <source>
        <dbReference type="Proteomes" id="UP000007796"/>
    </source>
</evidence>
<dbReference type="GO" id="GO:0005730">
    <property type="term" value="C:nucleolus"/>
    <property type="evidence" value="ECO:0007669"/>
    <property type="project" value="TreeGrafter"/>
</dbReference>
<keyword evidence="3" id="KW-1185">Reference proteome</keyword>
<dbReference type="eggNOG" id="ENOG502QTEB">
    <property type="taxonomic scope" value="Eukaryota"/>
</dbReference>
<sequence length="1388" mass="151477">MAAAALLKTARSLDQSGPETTAAKLERFHCDFYASEEVALRWMLKNTSGSSAEAETLRRWPLTWHILGCLFRRIPLFTLAKTLADRRFVAVLQQTALELGGRPKASESESESESENPRKRKKWQAVRFDLEALQKPRQRVLSAGALFGALRVLLGRLDEVKTASWSQGSLYASHDRIGAEQIKSFFCTSGTDAMTLLVPLLQVCRLALTTRDDGDKENKDDDDQAGWITTFSALWDLRLQSPTDAPAVALNMTLEGCSMLRELLAVPGAKGRQCWAAGLQRFLTNNMVLPARSAYLNHKDLHTLELACDKLKGHEVLLPVLFLLAVQAPRMVGGGGGGGAAAATSRDNERWLQVVFDAMQQPLLPAVQGRNSILARLLDLAAQHEASPARESLQAVCRRAAMASSKDEGRGTTDWGLVASVARCDADAFLVAPAGDQLLDDLLQDLATCRPTLAADRQSVSIFLVALARGSAKAHSLPAFIGRWCTGLSQSGDDNVWLDRAIRTAVADVLQTALTKTQLLELLDQLDGASAVCRLVVLDAVGAGIRLEEYEDAVGSRMAEAVVGADVSLVVSSSIRAIRWRLIRRSLGWLDPAAAMSLWMAVQKQLAKEETAMLGELTFEALVCAFAFWMALKNSSGTAEQDARNLTWALFGQFQGALAGLVDEADQTAVRLELTQRVAAHDDSSCFDFDSRAATLATYLAWMLCGSSRFVEYVFPFLALFPAMTDSSVLCYSEMTRSSKERSVVVLDLLLPWQSGAVLTLDDKAAGMMTERYIRQLEEASRPGGQQWLEATGGLLRTPASLLPRRLRERVMSALLPGEKPVRDQLHMSVEDAVVVLDLLIRVTRERMAGDMDLDRLVWLGMVVEATAASVALPSALGLMDRYRCIVVAVLQHSLGEAMFERVSFWVAADKASAVLRLILLQAVLLATANTPAASKLGVAPVERAREALAGLVVAVLRQALENSSSSTVQLLLAFDAILADDLPDMQPQLEQQGLASLAGPMQTMARRLCSQNDKVGWKWRALMARYLCNDDKSRRELRFPGLFVDERPEEDDGETIAWTAASVLVDSDLLQTYLVNETRSYSQESLLSYIQELVEDDKDKNKTSTSTVGQLLAIQHLLGRLLAQPGAASIRTDDGRFDLAVVHSRLAERLPRAASVTEARLLGQTLRALLLDDRAGAAAMGQWNVDGTLSAVALAVALDGRSDDSVRSSAGMFAVACRLVEAVLKRHRLRLEGRFHLVVATLQALLTRLLQNGGCVFWTPQATQFARLLELVCEPSTAAVATMTRRGPAGASLTAAAPVLHSATEAARRSAGQHMYLVLMAYVKLQIDGAVVVRDLRDALEPGLFSVLGVTSDETRRLLNDAVDPAGRALFRDLYRRWLQFGKWKGV</sequence>
<proteinExistence type="predicted"/>
<dbReference type="STRING" id="655863.F0XUH1"/>
<reference evidence="2 3" key="1">
    <citation type="journal article" date="2011" name="Proc. Natl. Acad. Sci. U.S.A.">
        <title>Genome and transcriptome analyses of the mountain pine beetle-fungal symbiont Grosmannia clavigera, a lodgepole pine pathogen.</title>
        <authorList>
            <person name="DiGuistini S."/>
            <person name="Wang Y."/>
            <person name="Liao N.Y."/>
            <person name="Taylor G."/>
            <person name="Tanguay P."/>
            <person name="Feau N."/>
            <person name="Henrissat B."/>
            <person name="Chan S.K."/>
            <person name="Hesse-Orce U."/>
            <person name="Alamouti S.M."/>
            <person name="Tsui C.K.M."/>
            <person name="Docking R.T."/>
            <person name="Levasseur A."/>
            <person name="Haridas S."/>
            <person name="Robertson G."/>
            <person name="Birol I."/>
            <person name="Holt R.A."/>
            <person name="Marra M.A."/>
            <person name="Hamelin R.C."/>
            <person name="Hirst M."/>
            <person name="Jones S.J.M."/>
            <person name="Bohlmann J."/>
            <person name="Breuil C."/>
        </authorList>
    </citation>
    <scope>NUCLEOTIDE SEQUENCE [LARGE SCALE GENOMIC DNA]</scope>
    <source>
        <strain evidence="3">kw1407 / UAMH 11150</strain>
    </source>
</reference>
<evidence type="ECO:0000313" key="2">
    <source>
        <dbReference type="EMBL" id="EFW98531.1"/>
    </source>
</evidence>
<gene>
    <name evidence="2" type="ORF">CMQ_4383</name>
</gene>
<dbReference type="Pfam" id="PF10441">
    <property type="entry name" value="Urb2"/>
    <property type="match status" value="1"/>
</dbReference>
<dbReference type="EMBL" id="GL630006">
    <property type="protein sequence ID" value="EFW98531.1"/>
    <property type="molecule type" value="Genomic_DNA"/>
</dbReference>
<dbReference type="PANTHER" id="PTHR15682:SF2">
    <property type="entry name" value="UNHEALTHY RIBOSOME BIOGENESIS PROTEIN 2 HOMOLOG"/>
    <property type="match status" value="1"/>
</dbReference>
<dbReference type="HOGENOM" id="CLU_255115_0_0_1"/>
<dbReference type="Proteomes" id="UP000007796">
    <property type="component" value="Unassembled WGS sequence"/>
</dbReference>
<accession>F0XUH1</accession>
<dbReference type="InterPro" id="IPR052609">
    <property type="entry name" value="Ribosome_Biogenesis_Reg"/>
</dbReference>
<dbReference type="OrthoDB" id="160374at2759"/>
<dbReference type="GO" id="GO:0042254">
    <property type="term" value="P:ribosome biogenesis"/>
    <property type="evidence" value="ECO:0007669"/>
    <property type="project" value="TreeGrafter"/>
</dbReference>
<dbReference type="InParanoid" id="F0XUH1"/>
<dbReference type="InterPro" id="IPR018849">
    <property type="entry name" value="Urb2/Npa2_C"/>
</dbReference>
<feature type="domain" description="Nucleolar 27S pre-rRNA processing Urb2/Npa2 C-terminal" evidence="1">
    <location>
        <begin position="1176"/>
        <end position="1387"/>
    </location>
</feature>
<name>F0XUH1_GROCL</name>
<dbReference type="GeneID" id="25977588"/>
<dbReference type="RefSeq" id="XP_014168014.1">
    <property type="nucleotide sequence ID" value="XM_014312539.1"/>
</dbReference>